<dbReference type="Proteomes" id="UP000790377">
    <property type="component" value="Unassembled WGS sequence"/>
</dbReference>
<accession>A0ACB8AUT4</accession>
<evidence type="ECO:0000313" key="1">
    <source>
        <dbReference type="EMBL" id="KAH7916744.1"/>
    </source>
</evidence>
<reference evidence="1" key="1">
    <citation type="journal article" date="2021" name="New Phytol.">
        <title>Evolutionary innovations through gain and loss of genes in the ectomycorrhizal Boletales.</title>
        <authorList>
            <person name="Wu G."/>
            <person name="Miyauchi S."/>
            <person name="Morin E."/>
            <person name="Kuo A."/>
            <person name="Drula E."/>
            <person name="Varga T."/>
            <person name="Kohler A."/>
            <person name="Feng B."/>
            <person name="Cao Y."/>
            <person name="Lipzen A."/>
            <person name="Daum C."/>
            <person name="Hundley H."/>
            <person name="Pangilinan J."/>
            <person name="Johnson J."/>
            <person name="Barry K."/>
            <person name="LaButti K."/>
            <person name="Ng V."/>
            <person name="Ahrendt S."/>
            <person name="Min B."/>
            <person name="Choi I.G."/>
            <person name="Park H."/>
            <person name="Plett J.M."/>
            <person name="Magnuson J."/>
            <person name="Spatafora J.W."/>
            <person name="Nagy L.G."/>
            <person name="Henrissat B."/>
            <person name="Grigoriev I.V."/>
            <person name="Yang Z.L."/>
            <person name="Xu J."/>
            <person name="Martin F.M."/>
        </authorList>
    </citation>
    <scope>NUCLEOTIDE SEQUENCE</scope>
    <source>
        <strain evidence="1">ATCC 28755</strain>
    </source>
</reference>
<protein>
    <submittedName>
        <fullName evidence="1">Ribokinase-like protein</fullName>
    </submittedName>
</protein>
<dbReference type="EMBL" id="MU267589">
    <property type="protein sequence ID" value="KAH7916744.1"/>
    <property type="molecule type" value="Genomic_DNA"/>
</dbReference>
<comment type="caution">
    <text evidence="1">The sequence shown here is derived from an EMBL/GenBank/DDBJ whole genome shotgun (WGS) entry which is preliminary data.</text>
</comment>
<evidence type="ECO:0000313" key="2">
    <source>
        <dbReference type="Proteomes" id="UP000790377"/>
    </source>
</evidence>
<proteinExistence type="predicted"/>
<name>A0ACB8AUT4_9AGAM</name>
<organism evidence="1 2">
    <name type="scientific">Hygrophoropsis aurantiaca</name>
    <dbReference type="NCBI Taxonomy" id="72124"/>
    <lineage>
        <taxon>Eukaryota</taxon>
        <taxon>Fungi</taxon>
        <taxon>Dikarya</taxon>
        <taxon>Basidiomycota</taxon>
        <taxon>Agaricomycotina</taxon>
        <taxon>Agaricomycetes</taxon>
        <taxon>Agaricomycetidae</taxon>
        <taxon>Boletales</taxon>
        <taxon>Coniophorineae</taxon>
        <taxon>Hygrophoropsidaceae</taxon>
        <taxon>Hygrophoropsis</taxon>
    </lineage>
</organism>
<sequence length="341" mass="37332">MEFPPQFSTLGMFIIDEFSFADEEGHPIGKTIPSQESQLICPSIGGGGTYAAIGARIWLPADKLGMIIDRGQDFPSEIQSKLLSYGTDMWHFRDHSNRGTTRALNSYRGDHRGFEYLTPRIRLTPRDLEATRFARSTTLHFICSPTRALEIISEVKEIVGWKPINIFEPIPDRCVPEELPSLIRALPAVFILSPNAEEALGLLSLPLPVTRAAVEGAAAQFLALGVGEGGKGCVIIRSGALGAYVKTREREGQWIHAFWTDLSKVLDVTGAGNSFIGGLAAGLLLAQNDVYQAAYYASVSASFTIEQGGLPIMTGMAKDGSEIWNGDSPRRRLEELKQRHK</sequence>
<gene>
    <name evidence="1" type="ORF">BJ138DRAFT_1169055</name>
</gene>
<keyword evidence="2" id="KW-1185">Reference proteome</keyword>